<dbReference type="InterPro" id="IPR050397">
    <property type="entry name" value="Env_Response_Regulators"/>
</dbReference>
<keyword evidence="7" id="KW-1185">Reference proteome</keyword>
<dbReference type="SMART" id="SM00100">
    <property type="entry name" value="cNMP"/>
    <property type="match status" value="1"/>
</dbReference>
<dbReference type="PANTHER" id="PTHR24567:SF68">
    <property type="entry name" value="DNA-BINDING TRANSCRIPTIONAL DUAL REGULATOR CRP"/>
    <property type="match status" value="1"/>
</dbReference>
<dbReference type="PROSITE" id="PS51063">
    <property type="entry name" value="HTH_CRP_2"/>
    <property type="match status" value="1"/>
</dbReference>
<dbReference type="OrthoDB" id="8545112at2"/>
<feature type="domain" description="HTH crp-type" evidence="5">
    <location>
        <begin position="165"/>
        <end position="238"/>
    </location>
</feature>
<reference evidence="6 7" key="1">
    <citation type="submission" date="2018-03" db="EMBL/GenBank/DDBJ databases">
        <title>Genome sequencing of Melaminivora sp.</title>
        <authorList>
            <person name="Kim S.-J."/>
            <person name="Heo J."/>
            <person name="Ahn J.-H."/>
            <person name="Kwon S.-W."/>
        </authorList>
    </citation>
    <scope>NUCLEOTIDE SEQUENCE [LARGE SCALE GENOMIC DNA]</scope>
    <source>
        <strain evidence="6 7">SC2-9</strain>
    </source>
</reference>
<dbReference type="Pfam" id="PF00027">
    <property type="entry name" value="cNMP_binding"/>
    <property type="match status" value="1"/>
</dbReference>
<dbReference type="AlphaFoldDB" id="A0A2R3QCQ5"/>
<evidence type="ECO:0000259" key="4">
    <source>
        <dbReference type="PROSITE" id="PS50042"/>
    </source>
</evidence>
<dbReference type="GO" id="GO:0003677">
    <property type="term" value="F:DNA binding"/>
    <property type="evidence" value="ECO:0007669"/>
    <property type="project" value="UniProtKB-KW"/>
</dbReference>
<gene>
    <name evidence="6" type="ORF">C6568_09985</name>
</gene>
<dbReference type="InterPro" id="IPR036390">
    <property type="entry name" value="WH_DNA-bd_sf"/>
</dbReference>
<dbReference type="SUPFAM" id="SSF51206">
    <property type="entry name" value="cAMP-binding domain-like"/>
    <property type="match status" value="1"/>
</dbReference>
<dbReference type="Gene3D" id="1.10.10.10">
    <property type="entry name" value="Winged helix-like DNA-binding domain superfamily/Winged helix DNA-binding domain"/>
    <property type="match status" value="1"/>
</dbReference>
<dbReference type="InterPro" id="IPR014710">
    <property type="entry name" value="RmlC-like_jellyroll"/>
</dbReference>
<dbReference type="PROSITE" id="PS50042">
    <property type="entry name" value="CNMP_BINDING_3"/>
    <property type="match status" value="1"/>
</dbReference>
<keyword evidence="3" id="KW-0804">Transcription</keyword>
<evidence type="ECO:0000256" key="2">
    <source>
        <dbReference type="ARBA" id="ARBA00023125"/>
    </source>
</evidence>
<dbReference type="InterPro" id="IPR018490">
    <property type="entry name" value="cNMP-bd_dom_sf"/>
</dbReference>
<dbReference type="RefSeq" id="WP_106683993.1">
    <property type="nucleotide sequence ID" value="NZ_CP027667.1"/>
</dbReference>
<evidence type="ECO:0000256" key="1">
    <source>
        <dbReference type="ARBA" id="ARBA00023015"/>
    </source>
</evidence>
<dbReference type="KEGG" id="mela:C6568_09985"/>
<protein>
    <submittedName>
        <fullName evidence="6">Cyclic nucleotide-binding protein</fullName>
    </submittedName>
</protein>
<dbReference type="InterPro" id="IPR012318">
    <property type="entry name" value="HTH_CRP"/>
</dbReference>
<dbReference type="EMBL" id="CP027667">
    <property type="protein sequence ID" value="AVO49561.1"/>
    <property type="molecule type" value="Genomic_DNA"/>
</dbReference>
<evidence type="ECO:0000259" key="5">
    <source>
        <dbReference type="PROSITE" id="PS51063"/>
    </source>
</evidence>
<dbReference type="Gene3D" id="2.60.120.10">
    <property type="entry name" value="Jelly Rolls"/>
    <property type="match status" value="1"/>
</dbReference>
<feature type="domain" description="Cyclic nucleotide-binding" evidence="4">
    <location>
        <begin position="31"/>
        <end position="151"/>
    </location>
</feature>
<dbReference type="Proteomes" id="UP000237925">
    <property type="component" value="Chromosome"/>
</dbReference>
<dbReference type="GO" id="GO:0003700">
    <property type="term" value="F:DNA-binding transcription factor activity"/>
    <property type="evidence" value="ECO:0007669"/>
    <property type="project" value="TreeGrafter"/>
</dbReference>
<dbReference type="PANTHER" id="PTHR24567">
    <property type="entry name" value="CRP FAMILY TRANSCRIPTIONAL REGULATORY PROTEIN"/>
    <property type="match status" value="1"/>
</dbReference>
<evidence type="ECO:0000313" key="7">
    <source>
        <dbReference type="Proteomes" id="UP000237925"/>
    </source>
</evidence>
<evidence type="ECO:0000256" key="3">
    <source>
        <dbReference type="ARBA" id="ARBA00023163"/>
    </source>
</evidence>
<dbReference type="SUPFAM" id="SSF46785">
    <property type="entry name" value="Winged helix' DNA-binding domain"/>
    <property type="match status" value="1"/>
</dbReference>
<dbReference type="CDD" id="cd00038">
    <property type="entry name" value="CAP_ED"/>
    <property type="match status" value="1"/>
</dbReference>
<organism evidence="6 7">
    <name type="scientific">Melaminivora suipulveris</name>
    <dbReference type="NCBI Taxonomy" id="2109913"/>
    <lineage>
        <taxon>Bacteria</taxon>
        <taxon>Pseudomonadati</taxon>
        <taxon>Pseudomonadota</taxon>
        <taxon>Betaproteobacteria</taxon>
        <taxon>Burkholderiales</taxon>
        <taxon>Comamonadaceae</taxon>
        <taxon>Melaminivora</taxon>
    </lineage>
</organism>
<dbReference type="GO" id="GO:0005829">
    <property type="term" value="C:cytosol"/>
    <property type="evidence" value="ECO:0007669"/>
    <property type="project" value="TreeGrafter"/>
</dbReference>
<proteinExistence type="predicted"/>
<dbReference type="InterPro" id="IPR000595">
    <property type="entry name" value="cNMP-bd_dom"/>
</dbReference>
<dbReference type="InterPro" id="IPR036388">
    <property type="entry name" value="WH-like_DNA-bd_sf"/>
</dbReference>
<evidence type="ECO:0000313" key="6">
    <source>
        <dbReference type="EMBL" id="AVO49561.1"/>
    </source>
</evidence>
<sequence>MSASPPLDASPSGAAAGAPRRSGLALRSVQLLQGLDDASLTDLAAQCRWQQLDARQTLFTRASCSTDVYFVISGRVRVASYAAQGREVNLHDFGPGMHFGTIEALDGQPRVADGTTLESALLASLTAAQFVALVRREPLVAQQMVLFLTQAVRVLAQRVVELSTLAVHARLHSELLRLAQEAGVQGNQARLAPTPLHAELAGRIGTNREQVTRELSALTRSGLLRKDGRKAWVLTDVAALQALVLQGGARSQR</sequence>
<keyword evidence="2" id="KW-0238">DNA-binding</keyword>
<accession>A0A2R3QCQ5</accession>
<dbReference type="Pfam" id="PF13545">
    <property type="entry name" value="HTH_Crp_2"/>
    <property type="match status" value="1"/>
</dbReference>
<keyword evidence="1" id="KW-0805">Transcription regulation</keyword>
<name>A0A2R3QCQ5_9BURK</name>